<evidence type="ECO:0000313" key="2">
    <source>
        <dbReference type="EMBL" id="GAA4745612.1"/>
    </source>
</evidence>
<reference evidence="3" key="1">
    <citation type="journal article" date="2019" name="Int. J. Syst. Evol. Microbiol.">
        <title>The Global Catalogue of Microorganisms (GCM) 10K type strain sequencing project: providing services to taxonomists for standard genome sequencing and annotation.</title>
        <authorList>
            <consortium name="The Broad Institute Genomics Platform"/>
            <consortium name="The Broad Institute Genome Sequencing Center for Infectious Disease"/>
            <person name="Wu L."/>
            <person name="Ma J."/>
        </authorList>
    </citation>
    <scope>NUCLEOTIDE SEQUENCE [LARGE SCALE GENOMIC DNA]</scope>
    <source>
        <strain evidence="3">JCM 18077</strain>
    </source>
</reference>
<keyword evidence="1" id="KW-1133">Transmembrane helix</keyword>
<protein>
    <recommendedName>
        <fullName evidence="4">Integral membrane protein</fullName>
    </recommendedName>
</protein>
<sequence>MTAGERVELALVTVAAGLLTVLCCAFLMISVGPVPFPVTALLAGLGNFGLVWLAAQYTDSAWRFAPLAVSGVVMIVAMMPIPGDFPGWITGLPMLLMLLFGLGLPASVAARLR</sequence>
<dbReference type="EMBL" id="BAABIE010000005">
    <property type="protein sequence ID" value="GAA4745612.1"/>
    <property type="molecule type" value="Genomic_DNA"/>
</dbReference>
<evidence type="ECO:0000313" key="3">
    <source>
        <dbReference type="Proteomes" id="UP001500822"/>
    </source>
</evidence>
<accession>A0ABP8Z3S0</accession>
<keyword evidence="1" id="KW-0812">Transmembrane</keyword>
<keyword evidence="3" id="KW-1185">Reference proteome</keyword>
<feature type="transmembrane region" description="Helical" evidence="1">
    <location>
        <begin position="7"/>
        <end position="29"/>
    </location>
</feature>
<organism evidence="2 3">
    <name type="scientific">Gordonia alkaliphila</name>
    <dbReference type="NCBI Taxonomy" id="1053547"/>
    <lineage>
        <taxon>Bacteria</taxon>
        <taxon>Bacillati</taxon>
        <taxon>Actinomycetota</taxon>
        <taxon>Actinomycetes</taxon>
        <taxon>Mycobacteriales</taxon>
        <taxon>Gordoniaceae</taxon>
        <taxon>Gordonia</taxon>
    </lineage>
</organism>
<evidence type="ECO:0008006" key="4">
    <source>
        <dbReference type="Google" id="ProtNLM"/>
    </source>
</evidence>
<feature type="transmembrane region" description="Helical" evidence="1">
    <location>
        <begin position="62"/>
        <end position="81"/>
    </location>
</feature>
<dbReference type="Proteomes" id="UP001500822">
    <property type="component" value="Unassembled WGS sequence"/>
</dbReference>
<keyword evidence="1" id="KW-0472">Membrane</keyword>
<dbReference type="RefSeq" id="WP_246991429.1">
    <property type="nucleotide sequence ID" value="NZ_BAABIE010000005.1"/>
</dbReference>
<comment type="caution">
    <text evidence="2">The sequence shown here is derived from an EMBL/GenBank/DDBJ whole genome shotgun (WGS) entry which is preliminary data.</text>
</comment>
<gene>
    <name evidence="2" type="ORF">GCM10023217_13430</name>
</gene>
<feature type="transmembrane region" description="Helical" evidence="1">
    <location>
        <begin position="87"/>
        <end position="110"/>
    </location>
</feature>
<evidence type="ECO:0000256" key="1">
    <source>
        <dbReference type="SAM" id="Phobius"/>
    </source>
</evidence>
<name>A0ABP8Z3S0_9ACTN</name>
<feature type="transmembrane region" description="Helical" evidence="1">
    <location>
        <begin position="35"/>
        <end position="55"/>
    </location>
</feature>
<proteinExistence type="predicted"/>